<dbReference type="AlphaFoldDB" id="A0A2V1DGN7"/>
<gene>
    <name evidence="1" type="ORF">DM02DRAFT_85778</name>
</gene>
<evidence type="ECO:0000313" key="1">
    <source>
        <dbReference type="EMBL" id="PVH97302.1"/>
    </source>
</evidence>
<dbReference type="EMBL" id="KZ805439">
    <property type="protein sequence ID" value="PVH97302.1"/>
    <property type="molecule type" value="Genomic_DNA"/>
</dbReference>
<reference evidence="1 2" key="1">
    <citation type="journal article" date="2018" name="Sci. Rep.">
        <title>Comparative genomics provides insights into the lifestyle and reveals functional heterogeneity of dark septate endophytic fungi.</title>
        <authorList>
            <person name="Knapp D.G."/>
            <person name="Nemeth J.B."/>
            <person name="Barry K."/>
            <person name="Hainaut M."/>
            <person name="Henrissat B."/>
            <person name="Johnson J."/>
            <person name="Kuo A."/>
            <person name="Lim J.H.P."/>
            <person name="Lipzen A."/>
            <person name="Nolan M."/>
            <person name="Ohm R.A."/>
            <person name="Tamas L."/>
            <person name="Grigoriev I.V."/>
            <person name="Spatafora J.W."/>
            <person name="Nagy L.G."/>
            <person name="Kovacs G.M."/>
        </authorList>
    </citation>
    <scope>NUCLEOTIDE SEQUENCE [LARGE SCALE GENOMIC DNA]</scope>
    <source>
        <strain evidence="1 2">DSE2036</strain>
    </source>
</reference>
<organism evidence="1 2">
    <name type="scientific">Periconia macrospinosa</name>
    <dbReference type="NCBI Taxonomy" id="97972"/>
    <lineage>
        <taxon>Eukaryota</taxon>
        <taxon>Fungi</taxon>
        <taxon>Dikarya</taxon>
        <taxon>Ascomycota</taxon>
        <taxon>Pezizomycotina</taxon>
        <taxon>Dothideomycetes</taxon>
        <taxon>Pleosporomycetidae</taxon>
        <taxon>Pleosporales</taxon>
        <taxon>Massarineae</taxon>
        <taxon>Periconiaceae</taxon>
        <taxon>Periconia</taxon>
    </lineage>
</organism>
<name>A0A2V1DGN7_9PLEO</name>
<evidence type="ECO:0000313" key="2">
    <source>
        <dbReference type="Proteomes" id="UP000244855"/>
    </source>
</evidence>
<protein>
    <submittedName>
        <fullName evidence="1">Uncharacterized protein</fullName>
    </submittedName>
</protein>
<sequence length="87" mass="10108">MQCNANAMLIVVSLTNSLPFFFKTWQLSTSSDLFFSLCVCIPTHTNTHRHKTFKNFPPEKKMEKKTFHKHYPFIPPRPPPPPPLPLN</sequence>
<keyword evidence="2" id="KW-1185">Reference proteome</keyword>
<proteinExistence type="predicted"/>
<dbReference type="Proteomes" id="UP000244855">
    <property type="component" value="Unassembled WGS sequence"/>
</dbReference>
<accession>A0A2V1DGN7</accession>